<comment type="caution">
    <text evidence="1">The sequence shown here is derived from an EMBL/GenBank/DDBJ whole genome shotgun (WGS) entry which is preliminary data.</text>
</comment>
<sequence length="281" mass="30967">MDSKALPTSSLVRQATAAVPTLNQNESPKYSYRGLLLTDLSAALVSSTFVSPLVAIIDKSVVSNASGRQSLGEGLRAGLKDLFTAPHKFVRQPTFMIMFAVYSGTYAVANWTETICNHYDQPWQFPKFVASSIANIGLSLLRDKLLAQWFGSTAKARPLPPLSYGCFIARDCLTIAASFNLPPAMAPWIQKQVGWSRDNCEIAAQLITPVGVQFLSTPLHLTGLDLYNRPGITTAQRMSFLKKETGPTTAIRMVRILPAFSLGGVANKWMRMRGREYFREN</sequence>
<dbReference type="Proteomes" id="UP001479436">
    <property type="component" value="Unassembled WGS sequence"/>
</dbReference>
<name>A0ABR2WR21_9FUNG</name>
<dbReference type="EMBL" id="JASJQH010000525">
    <property type="protein sequence ID" value="KAK9763954.1"/>
    <property type="molecule type" value="Genomic_DNA"/>
</dbReference>
<evidence type="ECO:0000313" key="2">
    <source>
        <dbReference type="Proteomes" id="UP001479436"/>
    </source>
</evidence>
<evidence type="ECO:0008006" key="3">
    <source>
        <dbReference type="Google" id="ProtNLM"/>
    </source>
</evidence>
<dbReference type="PANTHER" id="PTHR37845">
    <property type="entry name" value="SEQUENCE ORPHAN"/>
    <property type="match status" value="1"/>
</dbReference>
<keyword evidence="2" id="KW-1185">Reference proteome</keyword>
<accession>A0ABR2WR21</accession>
<gene>
    <name evidence="1" type="ORF">K7432_008942</name>
</gene>
<proteinExistence type="predicted"/>
<evidence type="ECO:0000313" key="1">
    <source>
        <dbReference type="EMBL" id="KAK9763954.1"/>
    </source>
</evidence>
<dbReference type="InterPro" id="IPR038781">
    <property type="entry name" value="C365.16-ike"/>
</dbReference>
<protein>
    <recommendedName>
        <fullName evidence="3">Sequence orphan</fullName>
    </recommendedName>
</protein>
<reference evidence="1 2" key="1">
    <citation type="submission" date="2023-04" db="EMBL/GenBank/DDBJ databases">
        <title>Genome of Basidiobolus ranarum AG-B5.</title>
        <authorList>
            <person name="Stajich J.E."/>
            <person name="Carter-House D."/>
            <person name="Gryganskyi A."/>
        </authorList>
    </citation>
    <scope>NUCLEOTIDE SEQUENCE [LARGE SCALE GENOMIC DNA]</scope>
    <source>
        <strain evidence="1 2">AG-B5</strain>
    </source>
</reference>
<dbReference type="PANTHER" id="PTHR37845:SF1">
    <property type="entry name" value="SEQUENCE ORPHAN"/>
    <property type="match status" value="1"/>
</dbReference>
<organism evidence="1 2">
    <name type="scientific">Basidiobolus ranarum</name>
    <dbReference type="NCBI Taxonomy" id="34480"/>
    <lineage>
        <taxon>Eukaryota</taxon>
        <taxon>Fungi</taxon>
        <taxon>Fungi incertae sedis</taxon>
        <taxon>Zoopagomycota</taxon>
        <taxon>Entomophthoromycotina</taxon>
        <taxon>Basidiobolomycetes</taxon>
        <taxon>Basidiobolales</taxon>
        <taxon>Basidiobolaceae</taxon>
        <taxon>Basidiobolus</taxon>
    </lineage>
</organism>